<evidence type="ECO:0000259" key="5">
    <source>
        <dbReference type="PROSITE" id="PS50011"/>
    </source>
</evidence>
<dbReference type="GO" id="GO:0005524">
    <property type="term" value="F:ATP binding"/>
    <property type="evidence" value="ECO:0007669"/>
    <property type="project" value="UniProtKB-KW"/>
</dbReference>
<keyword evidence="7" id="KW-1185">Reference proteome</keyword>
<comment type="caution">
    <text evidence="6">The sequence shown here is derived from an EMBL/GenBank/DDBJ whole genome shotgun (WGS) entry which is preliminary data.</text>
</comment>
<feature type="domain" description="Protein kinase" evidence="5">
    <location>
        <begin position="38"/>
        <end position="367"/>
    </location>
</feature>
<dbReference type="PROSITE" id="PS50011">
    <property type="entry name" value="PROTEIN_KINASE_DOM"/>
    <property type="match status" value="1"/>
</dbReference>
<evidence type="ECO:0000313" key="6">
    <source>
        <dbReference type="EMBL" id="MBC5638928.1"/>
    </source>
</evidence>
<dbReference type="InterPro" id="IPR000719">
    <property type="entry name" value="Prot_kinase_dom"/>
</dbReference>
<keyword evidence="1" id="KW-0808">Transferase</keyword>
<accession>A0A8I0ABD3</accession>
<dbReference type="Proteomes" id="UP000662088">
    <property type="component" value="Unassembled WGS sequence"/>
</dbReference>
<gene>
    <name evidence="6" type="ORF">H8R92_00505</name>
</gene>
<dbReference type="SUPFAM" id="SSF56112">
    <property type="entry name" value="Protein kinase-like (PK-like)"/>
    <property type="match status" value="1"/>
</dbReference>
<dbReference type="InterPro" id="IPR008271">
    <property type="entry name" value="Ser/Thr_kinase_AS"/>
</dbReference>
<dbReference type="PROSITE" id="PS00108">
    <property type="entry name" value="PROTEIN_KINASE_ST"/>
    <property type="match status" value="1"/>
</dbReference>
<dbReference type="EMBL" id="JACOOQ010000001">
    <property type="protein sequence ID" value="MBC5638928.1"/>
    <property type="molecule type" value="Genomic_DNA"/>
</dbReference>
<protein>
    <recommendedName>
        <fullName evidence="5">Protein kinase domain-containing protein</fullName>
    </recommendedName>
</protein>
<evidence type="ECO:0000313" key="7">
    <source>
        <dbReference type="Proteomes" id="UP000662088"/>
    </source>
</evidence>
<evidence type="ECO:0000256" key="3">
    <source>
        <dbReference type="ARBA" id="ARBA00022777"/>
    </source>
</evidence>
<evidence type="ECO:0000256" key="2">
    <source>
        <dbReference type="ARBA" id="ARBA00022741"/>
    </source>
</evidence>
<dbReference type="InterPro" id="IPR011009">
    <property type="entry name" value="Kinase-like_dom_sf"/>
</dbReference>
<proteinExistence type="predicted"/>
<dbReference type="SMART" id="SM00220">
    <property type="entry name" value="S_TKc"/>
    <property type="match status" value="1"/>
</dbReference>
<name>A0A8I0ABD3_9CLOT</name>
<dbReference type="GO" id="GO:0004674">
    <property type="term" value="F:protein serine/threonine kinase activity"/>
    <property type="evidence" value="ECO:0007669"/>
    <property type="project" value="TreeGrafter"/>
</dbReference>
<dbReference type="RefSeq" id="WP_186834386.1">
    <property type="nucleotide sequence ID" value="NZ_JACOOQ010000001.1"/>
</dbReference>
<evidence type="ECO:0000256" key="1">
    <source>
        <dbReference type="ARBA" id="ARBA00022679"/>
    </source>
</evidence>
<keyword evidence="4" id="KW-0067">ATP-binding</keyword>
<keyword evidence="3" id="KW-0418">Kinase</keyword>
<dbReference type="AlphaFoldDB" id="A0A8I0ABD3"/>
<reference evidence="6" key="1">
    <citation type="submission" date="2020-08" db="EMBL/GenBank/DDBJ databases">
        <title>Genome public.</title>
        <authorList>
            <person name="Liu C."/>
            <person name="Sun Q."/>
        </authorList>
    </citation>
    <scope>NUCLEOTIDE SEQUENCE</scope>
    <source>
        <strain evidence="6">NSJ-42</strain>
    </source>
</reference>
<sequence length="378" mass="44232">MWKCCRSLNRNFQEFTIECGEKDETLKAPIIIGEGRYEIKDIKSADGGFGIVYKAIDKKLNNRNVLIKARRYDNIPGLFSYAYDKSRDDEIRDMREEISFEIKCLKAFKNSGESRMPNINDVVYDYCPEIHGPHIDVDGVRFYCEDEEIYNNEPYIVMQMIDGENLGHYVNMGFNYVMNDRNYTNIRRWENDVMEYALELTTILSNFHQRHKSKIYPKYNKQYFIYQDLKPDNIIITSRLFITLLDFGSMNLVLENDEEEVISNIKGAGIPGAGTFGYKPPEFRSGSASLAKLDERADIYTLGATLYHLLRCKPLTEELKTEDTIIPIERLMDMGYLDETASLVKKCTEYSKEDRYKNVMEVRTEILKNMELIRRNML</sequence>
<dbReference type="PANTHER" id="PTHR43289">
    <property type="entry name" value="MITOGEN-ACTIVATED PROTEIN KINASE KINASE KINASE 20-RELATED"/>
    <property type="match status" value="1"/>
</dbReference>
<dbReference type="Pfam" id="PF00069">
    <property type="entry name" value="Pkinase"/>
    <property type="match status" value="1"/>
</dbReference>
<dbReference type="Gene3D" id="3.30.200.20">
    <property type="entry name" value="Phosphorylase Kinase, domain 1"/>
    <property type="match status" value="1"/>
</dbReference>
<organism evidence="6 7">
    <name type="scientific">Clostridium lentum</name>
    <dbReference type="NCBI Taxonomy" id="2763037"/>
    <lineage>
        <taxon>Bacteria</taxon>
        <taxon>Bacillati</taxon>
        <taxon>Bacillota</taxon>
        <taxon>Clostridia</taxon>
        <taxon>Eubacteriales</taxon>
        <taxon>Clostridiaceae</taxon>
        <taxon>Clostridium</taxon>
    </lineage>
</organism>
<dbReference type="Gene3D" id="1.10.510.10">
    <property type="entry name" value="Transferase(Phosphotransferase) domain 1"/>
    <property type="match status" value="1"/>
</dbReference>
<evidence type="ECO:0000256" key="4">
    <source>
        <dbReference type="ARBA" id="ARBA00022840"/>
    </source>
</evidence>
<dbReference type="PANTHER" id="PTHR43289:SF34">
    <property type="entry name" value="SERINE_THREONINE-PROTEIN KINASE YBDM-RELATED"/>
    <property type="match status" value="1"/>
</dbReference>
<keyword evidence="2" id="KW-0547">Nucleotide-binding</keyword>